<dbReference type="PANTHER" id="PTHR42854">
    <property type="entry name" value="EUKARYOTIC TRANSLATION INITIATION FACTOR 2 SUBUNIT 3 FAMILY MEMBER"/>
    <property type="match status" value="1"/>
</dbReference>
<evidence type="ECO:0000256" key="2">
    <source>
        <dbReference type="ARBA" id="ARBA00007249"/>
    </source>
</evidence>
<dbReference type="SUPFAM" id="SSF50465">
    <property type="entry name" value="EF-Tu/eEF-1alpha/eIF2-gamma C-terminal domain"/>
    <property type="match status" value="1"/>
</dbReference>
<dbReference type="EC" id="3.6.5.3" evidence="3"/>
<evidence type="ECO:0000256" key="9">
    <source>
        <dbReference type="ARBA" id="ARBA00048107"/>
    </source>
</evidence>
<organism evidence="11 12">
    <name type="scientific">Bimuria novae-zelandiae CBS 107.79</name>
    <dbReference type="NCBI Taxonomy" id="1447943"/>
    <lineage>
        <taxon>Eukaryota</taxon>
        <taxon>Fungi</taxon>
        <taxon>Dikarya</taxon>
        <taxon>Ascomycota</taxon>
        <taxon>Pezizomycotina</taxon>
        <taxon>Dothideomycetes</taxon>
        <taxon>Pleosporomycetidae</taxon>
        <taxon>Pleosporales</taxon>
        <taxon>Massarineae</taxon>
        <taxon>Didymosphaeriaceae</taxon>
        <taxon>Bimuria</taxon>
    </lineage>
</organism>
<dbReference type="Gene3D" id="3.40.50.300">
    <property type="entry name" value="P-loop containing nucleotide triphosphate hydrolases"/>
    <property type="match status" value="1"/>
</dbReference>
<evidence type="ECO:0000256" key="7">
    <source>
        <dbReference type="ARBA" id="ARBA00022917"/>
    </source>
</evidence>
<keyword evidence="5" id="KW-0547">Nucleotide-binding</keyword>
<dbReference type="SUPFAM" id="SSF50447">
    <property type="entry name" value="Translation proteins"/>
    <property type="match status" value="1"/>
</dbReference>
<evidence type="ECO:0000256" key="8">
    <source>
        <dbReference type="ARBA" id="ARBA00023134"/>
    </source>
</evidence>
<dbReference type="CDD" id="cd03688">
    <property type="entry name" value="eIF2_gamma_II"/>
    <property type="match status" value="1"/>
</dbReference>
<dbReference type="GO" id="GO:0005525">
    <property type="term" value="F:GTP binding"/>
    <property type="evidence" value="ECO:0007669"/>
    <property type="project" value="UniProtKB-KW"/>
</dbReference>
<dbReference type="Pfam" id="PF09173">
    <property type="entry name" value="eIF2_C"/>
    <property type="match status" value="1"/>
</dbReference>
<dbReference type="InterPro" id="IPR027417">
    <property type="entry name" value="P-loop_NTPase"/>
</dbReference>
<proteinExistence type="inferred from homology"/>
<evidence type="ECO:0000256" key="3">
    <source>
        <dbReference type="ARBA" id="ARBA00011986"/>
    </source>
</evidence>
<dbReference type="InterPro" id="IPR009000">
    <property type="entry name" value="Transl_B-barrel_sf"/>
</dbReference>
<accession>A0A6A5ULE4</accession>
<dbReference type="GO" id="GO:0003924">
    <property type="term" value="F:GTPase activity"/>
    <property type="evidence" value="ECO:0007669"/>
    <property type="project" value="InterPro"/>
</dbReference>
<gene>
    <name evidence="11" type="ORF">BU23DRAFT_584925</name>
</gene>
<reference evidence="11" key="1">
    <citation type="journal article" date="2020" name="Stud. Mycol.">
        <title>101 Dothideomycetes genomes: a test case for predicting lifestyles and emergence of pathogens.</title>
        <authorList>
            <person name="Haridas S."/>
            <person name="Albert R."/>
            <person name="Binder M."/>
            <person name="Bloem J."/>
            <person name="Labutti K."/>
            <person name="Salamov A."/>
            <person name="Andreopoulos B."/>
            <person name="Baker S."/>
            <person name="Barry K."/>
            <person name="Bills G."/>
            <person name="Bluhm B."/>
            <person name="Cannon C."/>
            <person name="Castanera R."/>
            <person name="Culley D."/>
            <person name="Daum C."/>
            <person name="Ezra D."/>
            <person name="Gonzalez J."/>
            <person name="Henrissat B."/>
            <person name="Kuo A."/>
            <person name="Liang C."/>
            <person name="Lipzen A."/>
            <person name="Lutzoni F."/>
            <person name="Magnuson J."/>
            <person name="Mondo S."/>
            <person name="Nolan M."/>
            <person name="Ohm R."/>
            <person name="Pangilinan J."/>
            <person name="Park H.-J."/>
            <person name="Ramirez L."/>
            <person name="Alfaro M."/>
            <person name="Sun H."/>
            <person name="Tritt A."/>
            <person name="Yoshinaga Y."/>
            <person name="Zwiers L.-H."/>
            <person name="Turgeon B."/>
            <person name="Goodwin S."/>
            <person name="Spatafora J."/>
            <person name="Crous P."/>
            <person name="Grigoriev I."/>
        </authorList>
    </citation>
    <scope>NUCLEOTIDE SEQUENCE</scope>
    <source>
        <strain evidence="11">CBS 107.79</strain>
    </source>
</reference>
<keyword evidence="12" id="KW-1185">Reference proteome</keyword>
<keyword evidence="4 11" id="KW-0396">Initiation factor</keyword>
<dbReference type="GO" id="GO:0005829">
    <property type="term" value="C:cytosol"/>
    <property type="evidence" value="ECO:0007669"/>
    <property type="project" value="TreeGrafter"/>
</dbReference>
<evidence type="ECO:0000313" key="12">
    <source>
        <dbReference type="Proteomes" id="UP000800036"/>
    </source>
</evidence>
<dbReference type="GO" id="GO:0000049">
    <property type="term" value="F:tRNA binding"/>
    <property type="evidence" value="ECO:0007669"/>
    <property type="project" value="InterPro"/>
</dbReference>
<dbReference type="SUPFAM" id="SSF52540">
    <property type="entry name" value="P-loop containing nucleoside triphosphate hydrolases"/>
    <property type="match status" value="1"/>
</dbReference>
<sequence>MSASRSTSTPEEVERGPPTLNIGVIGHVAHGKSTLVRAIICVKTMQHKAELVCNITIKLGYANGKIYRCEDGSCGRMARHRSTGTGPGTAPQQCNGNLALIRRISFVDCPGHEVLMRTMLSGSSIFDAAILLVSANESCPQPQTVEHLAALSATNLKASSILVLQNKVDLVGAEAAAKHADAVRRFLHGTVAEGAPIIPLSAQFGINVDTVLEHIARVPAPAHNLATAARMTIIRSFDINRPGSSIDDLRGGVAVGSLTQGVLHVNDNIEVRPGLVTHDRSSGTTTWIPLFSKVTTLSAESQKLTTQFRELCRGDRLVGHVLGQPSSLSPMYATLRFRCEKGGLTDPLNIGDSILLHVGSAAMKGTVKKVKGGEVIVALAGPVCAEIGEAVAISRLIKGHWRLAGSGKILGGKEAKMAD</sequence>
<dbReference type="InterPro" id="IPR015256">
    <property type="entry name" value="eIF2g_C"/>
</dbReference>
<dbReference type="GO" id="GO:0003743">
    <property type="term" value="F:translation initiation factor activity"/>
    <property type="evidence" value="ECO:0007669"/>
    <property type="project" value="UniProtKB-KW"/>
</dbReference>
<dbReference type="GO" id="GO:0001731">
    <property type="term" value="P:formation of translation preinitiation complex"/>
    <property type="evidence" value="ECO:0007669"/>
    <property type="project" value="TreeGrafter"/>
</dbReference>
<dbReference type="Pfam" id="PF00009">
    <property type="entry name" value="GTP_EFTU"/>
    <property type="match status" value="1"/>
</dbReference>
<keyword evidence="7" id="KW-0648">Protein biosynthesis</keyword>
<dbReference type="PRINTS" id="PR00315">
    <property type="entry name" value="ELONGATNFCT"/>
</dbReference>
<evidence type="ECO:0000313" key="11">
    <source>
        <dbReference type="EMBL" id="KAF1965665.1"/>
    </source>
</evidence>
<evidence type="ECO:0000259" key="10">
    <source>
        <dbReference type="PROSITE" id="PS51722"/>
    </source>
</evidence>
<dbReference type="FunFam" id="3.40.50.300:FF:000065">
    <property type="entry name" value="Eukaryotic translation initiation factor 2 subunit gamma"/>
    <property type="match status" value="1"/>
</dbReference>
<evidence type="ECO:0000256" key="5">
    <source>
        <dbReference type="ARBA" id="ARBA00022741"/>
    </source>
</evidence>
<evidence type="ECO:0000256" key="4">
    <source>
        <dbReference type="ARBA" id="ARBA00022540"/>
    </source>
</evidence>
<dbReference type="Gene3D" id="2.40.30.10">
    <property type="entry name" value="Translation factors"/>
    <property type="match status" value="2"/>
</dbReference>
<dbReference type="PANTHER" id="PTHR42854:SF3">
    <property type="entry name" value="EUKARYOTIC TRANSLATION INITIATION FACTOR 2 SUBUNIT 3-RELATED"/>
    <property type="match status" value="1"/>
</dbReference>
<name>A0A6A5ULE4_9PLEO</name>
<dbReference type="EMBL" id="ML976758">
    <property type="protein sequence ID" value="KAF1965665.1"/>
    <property type="molecule type" value="Genomic_DNA"/>
</dbReference>
<dbReference type="NCBIfam" id="TIGR00231">
    <property type="entry name" value="small_GTP"/>
    <property type="match status" value="1"/>
</dbReference>
<feature type="domain" description="Tr-type G" evidence="10">
    <location>
        <begin position="17"/>
        <end position="223"/>
    </location>
</feature>
<dbReference type="AlphaFoldDB" id="A0A6A5ULE4"/>
<dbReference type="InterPro" id="IPR005225">
    <property type="entry name" value="Small_GTP-bd"/>
</dbReference>
<dbReference type="Proteomes" id="UP000800036">
    <property type="component" value="Unassembled WGS sequence"/>
</dbReference>
<comment type="similarity">
    <text evidence="1">Belongs to the TRAFAC class translation factor GTPase superfamily. Classic translation factor GTPase family. EIF2G subfamily.</text>
</comment>
<dbReference type="OrthoDB" id="1045173at2759"/>
<evidence type="ECO:0000256" key="1">
    <source>
        <dbReference type="ARBA" id="ARBA00005388"/>
    </source>
</evidence>
<dbReference type="InterPro" id="IPR000795">
    <property type="entry name" value="T_Tr_GTP-bd_dom"/>
</dbReference>
<comment type="catalytic activity">
    <reaction evidence="9">
        <text>GTP + H2O = GDP + phosphate + H(+)</text>
        <dbReference type="Rhea" id="RHEA:19669"/>
        <dbReference type="ChEBI" id="CHEBI:15377"/>
        <dbReference type="ChEBI" id="CHEBI:15378"/>
        <dbReference type="ChEBI" id="CHEBI:37565"/>
        <dbReference type="ChEBI" id="CHEBI:43474"/>
        <dbReference type="ChEBI" id="CHEBI:58189"/>
        <dbReference type="EC" id="3.6.5.3"/>
    </reaction>
</comment>
<dbReference type="InterPro" id="IPR044127">
    <property type="entry name" value="eIF2g_dom_2"/>
</dbReference>
<protein>
    <recommendedName>
        <fullName evidence="3">protein-synthesizing GTPase</fullName>
        <ecNumber evidence="3">3.6.5.3</ecNumber>
    </recommendedName>
</protein>
<keyword evidence="8" id="KW-0342">GTP-binding</keyword>
<comment type="similarity">
    <text evidence="2">Belongs to the TRAFAC class translation factor GTPase superfamily. Classic translation factor GTPase family. EF-Tu/EF-1A subfamily.</text>
</comment>
<evidence type="ECO:0000256" key="6">
    <source>
        <dbReference type="ARBA" id="ARBA00022801"/>
    </source>
</evidence>
<keyword evidence="6" id="KW-0378">Hydrolase</keyword>
<dbReference type="PROSITE" id="PS51722">
    <property type="entry name" value="G_TR_2"/>
    <property type="match status" value="1"/>
</dbReference>
<dbReference type="InterPro" id="IPR050543">
    <property type="entry name" value="eIF2G"/>
</dbReference>
<dbReference type="InterPro" id="IPR009001">
    <property type="entry name" value="Transl_elong_EF1A/Init_IF2_C"/>
</dbReference>
<dbReference type="NCBIfam" id="NF003077">
    <property type="entry name" value="PRK04000.1"/>
    <property type="match status" value="1"/>
</dbReference>